<protein>
    <submittedName>
        <fullName evidence="1">Phage virion morphogenesis protein</fullName>
    </submittedName>
</protein>
<evidence type="ECO:0000313" key="1">
    <source>
        <dbReference type="EMBL" id="NUB46495.1"/>
    </source>
</evidence>
<dbReference type="InterPro" id="IPR006522">
    <property type="entry name" value="Phage_virion_morphogenesis"/>
</dbReference>
<comment type="caution">
    <text evidence="1">The sequence shown here is derived from an EMBL/GenBank/DDBJ whole genome shotgun (WGS) entry which is preliminary data.</text>
</comment>
<accession>A0A8X8H3E5</accession>
<evidence type="ECO:0000313" key="2">
    <source>
        <dbReference type="Proteomes" id="UP000484076"/>
    </source>
</evidence>
<reference evidence="1" key="1">
    <citation type="submission" date="2020-05" db="EMBL/GenBank/DDBJ databases">
        <title>Fertoebacter nigrum gen. nov., sp. nov., a new member of the family Rhodobacteraceae.</title>
        <authorList>
            <person name="Szuroczki S."/>
            <person name="Abbaszade G."/>
            <person name="Buni D."/>
            <person name="Schumann P."/>
            <person name="Toth E."/>
        </authorList>
    </citation>
    <scope>NUCLEOTIDE SEQUENCE</scope>
    <source>
        <strain evidence="1">RG-N-1a</strain>
    </source>
</reference>
<gene>
    <name evidence="1" type="ORF">GEU84_019050</name>
</gene>
<sequence length="197" mass="22185">MPGVRFTFKVDPSFALERLQELFQRLENRQRFYNAVGFGLENSTKDRFETQIAPDGKPWQKLKPATIKARERNGQTPIKILSAGRKAESLRFGFFHQATEQGVTVATQGGYDYQRIHQLGGTIKVAEREGKVYRHVNPNTAISRGRFVAPAKANQITDAKIPAHTITIPARPYLGVSESDRETTITEAVEEWLTGKI</sequence>
<dbReference type="EMBL" id="WHUT02000015">
    <property type="protein sequence ID" value="NUB46495.1"/>
    <property type="molecule type" value="Genomic_DNA"/>
</dbReference>
<name>A0A8X8H3E5_9RHOB</name>
<dbReference type="AlphaFoldDB" id="A0A8X8H3E5"/>
<keyword evidence="2" id="KW-1185">Reference proteome</keyword>
<dbReference type="Pfam" id="PF05069">
    <property type="entry name" value="Phage_tail_S"/>
    <property type="match status" value="1"/>
</dbReference>
<dbReference type="RefSeq" id="WP_152828543.1">
    <property type="nucleotide sequence ID" value="NZ_WHUT02000015.1"/>
</dbReference>
<proteinExistence type="predicted"/>
<dbReference type="Proteomes" id="UP000484076">
    <property type="component" value="Unassembled WGS sequence"/>
</dbReference>
<dbReference type="NCBIfam" id="TIGR01635">
    <property type="entry name" value="tail_comp_S"/>
    <property type="match status" value="1"/>
</dbReference>
<organism evidence="1 2">
    <name type="scientific">Fertoeibacter niger</name>
    <dbReference type="NCBI Taxonomy" id="2656921"/>
    <lineage>
        <taxon>Bacteria</taxon>
        <taxon>Pseudomonadati</taxon>
        <taxon>Pseudomonadota</taxon>
        <taxon>Alphaproteobacteria</taxon>
        <taxon>Rhodobacterales</taxon>
        <taxon>Paracoccaceae</taxon>
        <taxon>Fertoeibacter</taxon>
    </lineage>
</organism>